<protein>
    <submittedName>
        <fullName evidence="1">Uncharacterized protein</fullName>
    </submittedName>
</protein>
<gene>
    <name evidence="1" type="ORF">LTRI10_LOCUS34178</name>
</gene>
<evidence type="ECO:0000313" key="1">
    <source>
        <dbReference type="EMBL" id="CAL1393614.1"/>
    </source>
</evidence>
<dbReference type="Proteomes" id="UP001497516">
    <property type="component" value="Chromosome 6"/>
</dbReference>
<dbReference type="AlphaFoldDB" id="A0AAV2F5Z5"/>
<name>A0AAV2F5Z5_9ROSI</name>
<reference evidence="1 2" key="1">
    <citation type="submission" date="2024-04" db="EMBL/GenBank/DDBJ databases">
        <authorList>
            <person name="Fracassetti M."/>
        </authorList>
    </citation>
    <scope>NUCLEOTIDE SEQUENCE [LARGE SCALE GENOMIC DNA]</scope>
</reference>
<organism evidence="1 2">
    <name type="scientific">Linum trigynum</name>
    <dbReference type="NCBI Taxonomy" id="586398"/>
    <lineage>
        <taxon>Eukaryota</taxon>
        <taxon>Viridiplantae</taxon>
        <taxon>Streptophyta</taxon>
        <taxon>Embryophyta</taxon>
        <taxon>Tracheophyta</taxon>
        <taxon>Spermatophyta</taxon>
        <taxon>Magnoliopsida</taxon>
        <taxon>eudicotyledons</taxon>
        <taxon>Gunneridae</taxon>
        <taxon>Pentapetalae</taxon>
        <taxon>rosids</taxon>
        <taxon>fabids</taxon>
        <taxon>Malpighiales</taxon>
        <taxon>Linaceae</taxon>
        <taxon>Linum</taxon>
    </lineage>
</organism>
<proteinExistence type="predicted"/>
<sequence length="151" mass="17556">MRCATDLEDNIQFQLVEEYHHMSIQEFTRALDIYLTGFVDSPNDFSTLTRESDFPCFKVFYESKVKKPESRQWDVRLSKASEIKPEWRLIHHAIARSVGGKNQSKGNLITRDITLFHSMRFPQSLHLGLSILSIFKPYEMDHRLASLHGGV</sequence>
<accession>A0AAV2F5Z5</accession>
<evidence type="ECO:0000313" key="2">
    <source>
        <dbReference type="Proteomes" id="UP001497516"/>
    </source>
</evidence>
<dbReference type="EMBL" id="OZ034819">
    <property type="protein sequence ID" value="CAL1393614.1"/>
    <property type="molecule type" value="Genomic_DNA"/>
</dbReference>
<keyword evidence="2" id="KW-1185">Reference proteome</keyword>